<protein>
    <submittedName>
        <fullName evidence="8">Golgin subfamily A member 3-like</fullName>
    </submittedName>
</protein>
<dbReference type="RefSeq" id="XP_019631434.1">
    <property type="nucleotide sequence ID" value="XM_019775875.1"/>
</dbReference>
<evidence type="ECO:0000256" key="1">
    <source>
        <dbReference type="ARBA" id="ARBA00004496"/>
    </source>
</evidence>
<feature type="compositionally biased region" description="Basic and acidic residues" evidence="6">
    <location>
        <begin position="420"/>
        <end position="436"/>
    </location>
</feature>
<evidence type="ECO:0000256" key="3">
    <source>
        <dbReference type="ARBA" id="ARBA00022553"/>
    </source>
</evidence>
<feature type="coiled-coil region" evidence="5">
    <location>
        <begin position="746"/>
        <end position="1043"/>
    </location>
</feature>
<dbReference type="Proteomes" id="UP000515135">
    <property type="component" value="Unplaced"/>
</dbReference>
<dbReference type="PANTHER" id="PTHR18902">
    <property type="entry name" value="NUCLEAR MITOTIC APPARATUS PROTEIN 1-RELATED"/>
    <property type="match status" value="1"/>
</dbReference>
<evidence type="ECO:0000313" key="8">
    <source>
        <dbReference type="RefSeq" id="XP_019631434.1"/>
    </source>
</evidence>
<feature type="compositionally biased region" description="Low complexity" evidence="6">
    <location>
        <begin position="336"/>
        <end position="354"/>
    </location>
</feature>
<dbReference type="GO" id="GO:0005737">
    <property type="term" value="C:cytoplasm"/>
    <property type="evidence" value="ECO:0007669"/>
    <property type="project" value="UniProtKB-SubCell"/>
</dbReference>
<sequence length="1608" mass="180742">MDNQTWSNTSTHHVDQSLTDACLQEPCGNLVSYDSDLDYIGLSLGGRASEEVRESSKHLAGEIRKDLKQVFSLKQDYYKDTPALPLPAVSTDMDSPDIYPSKLNLPGEVRAEERSQGARFQSAAWGNEMLRSFAETLQLPESTLTGSPTGDLPPQSADQTIAEAERQYRERLQIHIQTQQRLYQTWSQQQTEQQTSPPAARQSPYMFEPPTKLPAAEREPTVTNTNNNMSTTITTTETTTVEPQSPSPAENGDVAYFGGVKLFRSPVESVTTVRRTTPSPTVSTDKPRHKSKNVGRSVTKKKPPKSSTRYHESRRSSSGSQASSQASERVRRSSFSSQASDVSTTTTASSSTLTGQEDGGGTEHSGYSSEEAIRSTPKRRESETSTDSEMATLGQSLLASQVSQETSYVQKVAQWGRAETNSHDGRGDEIDGDKTPQPEPSKSTDSGIDIPIDGMAVFQPIGSSTPSRFASTNQNGHTASTNQNGPTVMPTANSVGYLVPVRLQQDTEYEQVVYSSTNQETVEEHSFSVTHHNRLMEETTAMLREGAAKLQKALMEKAKLEGQLEMLSTEAETVIRERAELQSQLVELQKKLDELQTSGHGETKDTRALSNELQVVKQNKEHLEKMLQDLQLQLENKAQTIQVLNDELRAAHESNSKLLEKAEELKRELEGKETNLEEIKSQLSGLQVQLKEVQQERLQAQSELNVAQGDVESLVSAKDWFQEQLKFTQEARVQLQSELTTFQTSYVSQSAVLEQLKSENANLRQQVLDTQQAAMKGKEDLAKHLEMIEAEMLSREAAFEQLQREKTAIEDTFSERLESIQGEKAQLSSIVSTVSELQHELENAKQELRRKVAAVNVLEREQRELVKRLTLTQECLAERDKSIESLQGKSVEAEMRLQAAQGDVRSKETEIQALREEKTAVEVAMAAIQEEKRSFDTATKQLQEDMGKVDVRFRQMKQEVATKTEQLELVLQEKNKLQAELSALQEELSEQQHHLETYNSTAAGKDQLVEEIRASRVVLEGELSGLKQQLQELQENSSLKQKMADLQSSSHQELGRQKAKVLKLGTELNTAHQELQARQTSYENTVSLLSSKLQNAVQEKEQVEQQLRLLQGQFEQETVEQQGQLNTQLQQAHYELDLARQRKEGIEKQMLQLQASTHSEIETYRQRIVVLERELQSTREQTSELRRTEEQNQELLLQLERERGRLAGVTQSHTSLKQHASHLEAVLARRETSLKELSAQARQALEVKEVEDRRASERVQELETALKQERATSKDLRKQVAGKHSEMKRVEVRLQTVIREKEELIQTCRGKDGEVERLQQELAQARQAEAQQAEDARQLRTRLLESRRHVERLQRQLNDKDDKEPVITDQIKNLQWQVATREKEAAALKEKLQLREKRHALEMDNMRAACQVSQKDLDSLRLELSSARKEKFIMQAKMSEMRAALKSSLKQNQTIKARLAKRSEAEKTSPEDQTSVKALSALEAIMAGVSLDVKVDETLLNPPSFTQDSKPLSILQSCLTTLRGEMSALQKQMDEHTATVINSTQSWRHIETQVQGLKMAVSPPTTPPKSPDVPPPQGPFQVPTEGTTQGTEQGPPLSPPTMNGVQTL</sequence>
<evidence type="ECO:0000313" key="7">
    <source>
        <dbReference type="Proteomes" id="UP000515135"/>
    </source>
</evidence>
<feature type="compositionally biased region" description="Low complexity" evidence="6">
    <location>
        <begin position="185"/>
        <end position="196"/>
    </location>
</feature>
<accession>A0A6P4ZBZ8</accession>
<comment type="subcellular location">
    <subcellularLocation>
        <location evidence="1">Cytoplasm</location>
    </subcellularLocation>
</comment>
<evidence type="ECO:0000256" key="6">
    <source>
        <dbReference type="SAM" id="MobiDB-lite"/>
    </source>
</evidence>
<gene>
    <name evidence="8" type="primary">LOC109475274</name>
</gene>
<feature type="coiled-coil region" evidence="5">
    <location>
        <begin position="550"/>
        <end position="710"/>
    </location>
</feature>
<reference evidence="8" key="1">
    <citation type="submission" date="2025-08" db="UniProtKB">
        <authorList>
            <consortium name="RefSeq"/>
        </authorList>
    </citation>
    <scope>IDENTIFICATION</scope>
    <source>
        <tissue evidence="8">Gonad</tissue>
    </source>
</reference>
<keyword evidence="7" id="KW-1185">Reference proteome</keyword>
<feature type="compositionally biased region" description="Low complexity" evidence="6">
    <location>
        <begin position="316"/>
        <end position="327"/>
    </location>
</feature>
<keyword evidence="3" id="KW-0597">Phosphoprotein</keyword>
<feature type="compositionally biased region" description="Low complexity" evidence="6">
    <location>
        <begin position="1583"/>
        <end position="1595"/>
    </location>
</feature>
<feature type="compositionally biased region" description="Low complexity" evidence="6">
    <location>
        <begin position="221"/>
        <end position="240"/>
    </location>
</feature>
<feature type="coiled-coil region" evidence="5">
    <location>
        <begin position="1086"/>
        <end position="1205"/>
    </location>
</feature>
<evidence type="ECO:0000256" key="2">
    <source>
        <dbReference type="ARBA" id="ARBA00022490"/>
    </source>
</evidence>
<organism evidence="7 8">
    <name type="scientific">Branchiostoma belcheri</name>
    <name type="common">Amphioxus</name>
    <dbReference type="NCBI Taxonomy" id="7741"/>
    <lineage>
        <taxon>Eukaryota</taxon>
        <taxon>Metazoa</taxon>
        <taxon>Chordata</taxon>
        <taxon>Cephalochordata</taxon>
        <taxon>Leptocardii</taxon>
        <taxon>Amphioxiformes</taxon>
        <taxon>Branchiostomatidae</taxon>
        <taxon>Branchiostoma</taxon>
    </lineage>
</organism>
<feature type="compositionally biased region" description="Basic residues" evidence="6">
    <location>
        <begin position="287"/>
        <end position="304"/>
    </location>
</feature>
<feature type="region of interest" description="Disordered" evidence="6">
    <location>
        <begin position="416"/>
        <end position="450"/>
    </location>
</feature>
<dbReference type="PANTHER" id="PTHR18902:SF31">
    <property type="entry name" value="PERICENTRIN_AKAP-450 CENTROSOMAL TARGETING DOMAIN-CONTAINING PROTEIN"/>
    <property type="match status" value="1"/>
</dbReference>
<name>A0A6P4ZBZ8_BRABE</name>
<evidence type="ECO:0000256" key="4">
    <source>
        <dbReference type="ARBA" id="ARBA00023054"/>
    </source>
</evidence>
<keyword evidence="2" id="KW-0963">Cytoplasm</keyword>
<feature type="coiled-coil region" evidence="5">
    <location>
        <begin position="1252"/>
        <end position="1430"/>
    </location>
</feature>
<feature type="compositionally biased region" description="Pro residues" evidence="6">
    <location>
        <begin position="1564"/>
        <end position="1578"/>
    </location>
</feature>
<dbReference type="KEGG" id="bbel:109475274"/>
<evidence type="ECO:0000256" key="5">
    <source>
        <dbReference type="SAM" id="Coils"/>
    </source>
</evidence>
<dbReference type="GeneID" id="109475274"/>
<dbReference type="InterPro" id="IPR051841">
    <property type="entry name" value="MT-Golgi_org_protein"/>
</dbReference>
<dbReference type="OrthoDB" id="2286360at2759"/>
<keyword evidence="4 5" id="KW-0175">Coiled coil</keyword>
<feature type="region of interest" description="Disordered" evidence="6">
    <location>
        <begin position="1558"/>
        <end position="1608"/>
    </location>
</feature>
<feature type="region of interest" description="Disordered" evidence="6">
    <location>
        <begin position="268"/>
        <end position="390"/>
    </location>
</feature>
<proteinExistence type="predicted"/>
<feature type="region of interest" description="Disordered" evidence="6">
    <location>
        <begin position="467"/>
        <end position="488"/>
    </location>
</feature>
<feature type="region of interest" description="Disordered" evidence="6">
    <location>
        <begin position="185"/>
        <end position="253"/>
    </location>
</feature>
<feature type="compositionally biased region" description="Low complexity" evidence="6">
    <location>
        <begin position="268"/>
        <end position="284"/>
    </location>
</feature>